<protein>
    <recommendedName>
        <fullName evidence="5">3-oxoacyl-[acyl-carrier-protein] reductase MabA</fullName>
    </recommendedName>
</protein>
<dbReference type="PANTHER" id="PTHR42879:SF2">
    <property type="entry name" value="3-OXOACYL-[ACYL-CARRIER-PROTEIN] REDUCTASE FABG"/>
    <property type="match status" value="1"/>
</dbReference>
<dbReference type="Gene3D" id="3.40.50.720">
    <property type="entry name" value="NAD(P)-binding Rossmann-like Domain"/>
    <property type="match status" value="1"/>
</dbReference>
<dbReference type="PRINTS" id="PR00081">
    <property type="entry name" value="GDHRDH"/>
</dbReference>
<dbReference type="Pfam" id="PF13561">
    <property type="entry name" value="adh_short_C2"/>
    <property type="match status" value="1"/>
</dbReference>
<keyword evidence="3" id="KW-0964">Secreted</keyword>
<sequence>MTRRTALVTGANGGIGSAVCDRLRAAGVAVRTMDVAGPADVIVDLSADEIPAEATGDVDICVSVAGVVGTFAPAHSMSAKKWSRDIDVNLTGSFRVIQACLPGMRERRFGRIVAISSMAGQLGSPGKVAYAASKAGLHGMIRTIAIENCSLGITANCVLPGMIATPPVLALPEADQERIRAAVPSGRFGRPDEVADLVAFLARDASGYITAQEIGIDGGLQLNSLYVGPTRTGRADG</sequence>
<dbReference type="RefSeq" id="WP_139830298.1">
    <property type="nucleotide sequence ID" value="NZ_HG964446.1"/>
</dbReference>
<evidence type="ECO:0000256" key="1">
    <source>
        <dbReference type="ARBA" id="ARBA00004191"/>
    </source>
</evidence>
<reference evidence="7" key="1">
    <citation type="journal article" date="2014" name="Genome Announc.">
        <title>Draft Genome Sequence of Mycobacterium triplex DSM 44626.</title>
        <authorList>
            <person name="Sassi M."/>
            <person name="Croce O."/>
            <person name="Robert C."/>
            <person name="Raoult D."/>
            <person name="Drancourt M."/>
        </authorList>
    </citation>
    <scope>NUCLEOTIDE SEQUENCE [LARGE SCALE GENOMIC DNA]</scope>
    <source>
        <strain evidence="7">DSM 44626</strain>
    </source>
</reference>
<reference evidence="7" key="2">
    <citation type="submission" date="2014-04" db="EMBL/GenBank/DDBJ databases">
        <authorList>
            <person name="Xu Y.W."/>
            <person name="Yang Q."/>
        </authorList>
    </citation>
    <scope>NUCLEOTIDE SEQUENCE</scope>
    <source>
        <strain evidence="7">DSM 44626</strain>
    </source>
</reference>
<evidence type="ECO:0000256" key="2">
    <source>
        <dbReference type="ARBA" id="ARBA00006484"/>
    </source>
</evidence>
<dbReference type="SUPFAM" id="SSF51735">
    <property type="entry name" value="NAD(P)-binding Rossmann-fold domains"/>
    <property type="match status" value="1"/>
</dbReference>
<dbReference type="HOGENOM" id="CLU_010194_1_3_11"/>
<organism evidence="7">
    <name type="scientific">Mycobacterium triplex</name>
    <dbReference type="NCBI Taxonomy" id="47839"/>
    <lineage>
        <taxon>Bacteria</taxon>
        <taxon>Bacillati</taxon>
        <taxon>Actinomycetota</taxon>
        <taxon>Actinomycetes</taxon>
        <taxon>Mycobacteriales</taxon>
        <taxon>Mycobacteriaceae</taxon>
        <taxon>Mycobacterium</taxon>
        <taxon>Mycobacterium simiae complex</taxon>
    </lineage>
</organism>
<evidence type="ECO:0000256" key="3">
    <source>
        <dbReference type="ARBA" id="ARBA00022512"/>
    </source>
</evidence>
<dbReference type="Proteomes" id="UP000028880">
    <property type="component" value="Unassembled WGS sequence"/>
</dbReference>
<dbReference type="STRING" id="47839.BN973_03154"/>
<dbReference type="PROSITE" id="PS00061">
    <property type="entry name" value="ADH_SHORT"/>
    <property type="match status" value="1"/>
</dbReference>
<dbReference type="eggNOG" id="COG1028">
    <property type="taxonomic scope" value="Bacteria"/>
</dbReference>
<dbReference type="GO" id="GO:0004316">
    <property type="term" value="F:3-oxoacyl-[acyl-carrier-protein] reductase (NADPH) activity"/>
    <property type="evidence" value="ECO:0007669"/>
    <property type="project" value="UniProtKB-EC"/>
</dbReference>
<name>A0A024JZ15_9MYCO</name>
<evidence type="ECO:0000256" key="4">
    <source>
        <dbReference type="ARBA" id="ARBA00023002"/>
    </source>
</evidence>
<evidence type="ECO:0000313" key="7">
    <source>
        <dbReference type="EMBL" id="CDO88784.1"/>
    </source>
</evidence>
<keyword evidence="4" id="KW-0560">Oxidoreductase</keyword>
<dbReference type="InterPro" id="IPR020904">
    <property type="entry name" value="Sc_DH/Rdtase_CS"/>
</dbReference>
<dbReference type="PANTHER" id="PTHR42879">
    <property type="entry name" value="3-OXOACYL-(ACYL-CARRIER-PROTEIN) REDUCTASE"/>
    <property type="match status" value="1"/>
</dbReference>
<keyword evidence="3" id="KW-0134">Cell wall</keyword>
<gene>
    <name evidence="7" type="ORF">BN973_03154</name>
</gene>
<dbReference type="OrthoDB" id="5242868at2"/>
<dbReference type="InterPro" id="IPR050259">
    <property type="entry name" value="SDR"/>
</dbReference>
<dbReference type="EMBL" id="HG964446">
    <property type="protein sequence ID" value="CDO88784.1"/>
    <property type="molecule type" value="Genomic_DNA"/>
</dbReference>
<comment type="similarity">
    <text evidence="2">Belongs to the short-chain dehydrogenases/reductases (SDR) family.</text>
</comment>
<dbReference type="InterPro" id="IPR036291">
    <property type="entry name" value="NAD(P)-bd_dom_sf"/>
</dbReference>
<dbReference type="FunFam" id="3.40.50.720:FF:000084">
    <property type="entry name" value="Short-chain dehydrogenase reductase"/>
    <property type="match status" value="1"/>
</dbReference>
<comment type="catalytic activity">
    <reaction evidence="6">
        <text>a (3R)-hydroxyacyl-[ACP] + NADP(+) = a 3-oxoacyl-[ACP] + NADPH + H(+)</text>
        <dbReference type="Rhea" id="RHEA:17397"/>
        <dbReference type="Rhea" id="RHEA-COMP:9916"/>
        <dbReference type="Rhea" id="RHEA-COMP:9945"/>
        <dbReference type="ChEBI" id="CHEBI:15378"/>
        <dbReference type="ChEBI" id="CHEBI:57783"/>
        <dbReference type="ChEBI" id="CHEBI:58349"/>
        <dbReference type="ChEBI" id="CHEBI:78776"/>
        <dbReference type="ChEBI" id="CHEBI:78827"/>
        <dbReference type="EC" id="1.1.1.100"/>
    </reaction>
    <physiologicalReaction direction="right-to-left" evidence="6">
        <dbReference type="Rhea" id="RHEA:17399"/>
    </physiologicalReaction>
</comment>
<dbReference type="GO" id="GO:0032787">
    <property type="term" value="P:monocarboxylic acid metabolic process"/>
    <property type="evidence" value="ECO:0007669"/>
    <property type="project" value="UniProtKB-ARBA"/>
</dbReference>
<dbReference type="AlphaFoldDB" id="A0A024JZ15"/>
<accession>A0A024JZ15</accession>
<evidence type="ECO:0000256" key="6">
    <source>
        <dbReference type="ARBA" id="ARBA00047400"/>
    </source>
</evidence>
<comment type="subcellular location">
    <subcellularLocation>
        <location evidence="1">Secreted</location>
        <location evidence="1">Cell wall</location>
    </subcellularLocation>
</comment>
<proteinExistence type="inferred from homology"/>
<dbReference type="InterPro" id="IPR002347">
    <property type="entry name" value="SDR_fam"/>
</dbReference>
<dbReference type="PRINTS" id="PR00080">
    <property type="entry name" value="SDRFAMILY"/>
</dbReference>
<evidence type="ECO:0000256" key="5">
    <source>
        <dbReference type="ARBA" id="ARBA00040781"/>
    </source>
</evidence>